<accession>A0ABW0TS51</accession>
<feature type="transmembrane region" description="Helical" evidence="1">
    <location>
        <begin position="12"/>
        <end position="31"/>
    </location>
</feature>
<feature type="transmembrane region" description="Helical" evidence="1">
    <location>
        <begin position="51"/>
        <end position="72"/>
    </location>
</feature>
<evidence type="ECO:0000256" key="1">
    <source>
        <dbReference type="SAM" id="Phobius"/>
    </source>
</evidence>
<sequence>MTGWNGLLRKEWVSLKYSVVIFVVIFIGLAVSSFTPAAVGGIVDSNELDHFFTTILMFSGIALFLHSLQVDLKRPDVWLHSPAPIWKLLFAKMAMALLVVMGLVLIWGGIGVVAYFIGGFAGFVPGVITVQKLLVSSIFMMTASMLIWVIYKVIEIRLGWLAAILSLIPIFVFGMVIWGFLTVVLKTMEPLASTFIYLAVSFVLFASGAILLEKKVRY</sequence>
<organism evidence="2 3">
    <name type="scientific">Sporosarcina koreensis</name>
    <dbReference type="NCBI Taxonomy" id="334735"/>
    <lineage>
        <taxon>Bacteria</taxon>
        <taxon>Bacillati</taxon>
        <taxon>Bacillota</taxon>
        <taxon>Bacilli</taxon>
        <taxon>Bacillales</taxon>
        <taxon>Caryophanaceae</taxon>
        <taxon>Sporosarcina</taxon>
    </lineage>
</organism>
<feature type="transmembrane region" description="Helical" evidence="1">
    <location>
        <begin position="191"/>
        <end position="212"/>
    </location>
</feature>
<proteinExistence type="predicted"/>
<dbReference type="EMBL" id="JBHSNP010000002">
    <property type="protein sequence ID" value="MFC5601826.1"/>
    <property type="molecule type" value="Genomic_DNA"/>
</dbReference>
<evidence type="ECO:0008006" key="4">
    <source>
        <dbReference type="Google" id="ProtNLM"/>
    </source>
</evidence>
<keyword evidence="1" id="KW-1133">Transmembrane helix</keyword>
<comment type="caution">
    <text evidence="2">The sequence shown here is derived from an EMBL/GenBank/DDBJ whole genome shotgun (WGS) entry which is preliminary data.</text>
</comment>
<feature type="transmembrane region" description="Helical" evidence="1">
    <location>
        <begin position="158"/>
        <end position="185"/>
    </location>
</feature>
<feature type="transmembrane region" description="Helical" evidence="1">
    <location>
        <begin position="133"/>
        <end position="151"/>
    </location>
</feature>
<keyword evidence="3" id="KW-1185">Reference proteome</keyword>
<evidence type="ECO:0000313" key="3">
    <source>
        <dbReference type="Proteomes" id="UP001596071"/>
    </source>
</evidence>
<gene>
    <name evidence="2" type="ORF">ACFPTP_00910</name>
</gene>
<protein>
    <recommendedName>
        <fullName evidence="4">ABC-2 family transporter protein</fullName>
    </recommendedName>
</protein>
<evidence type="ECO:0000313" key="2">
    <source>
        <dbReference type="EMBL" id="MFC5601826.1"/>
    </source>
</evidence>
<dbReference type="Proteomes" id="UP001596071">
    <property type="component" value="Unassembled WGS sequence"/>
</dbReference>
<keyword evidence="1" id="KW-0812">Transmembrane</keyword>
<name>A0ABW0TS51_9BACL</name>
<keyword evidence="1" id="KW-0472">Membrane</keyword>
<feature type="transmembrane region" description="Helical" evidence="1">
    <location>
        <begin position="93"/>
        <end position="121"/>
    </location>
</feature>
<dbReference type="RefSeq" id="WP_381441486.1">
    <property type="nucleotide sequence ID" value="NZ_JBHSNP010000002.1"/>
</dbReference>
<reference evidence="3" key="1">
    <citation type="journal article" date="2019" name="Int. J. Syst. Evol. Microbiol.">
        <title>The Global Catalogue of Microorganisms (GCM) 10K type strain sequencing project: providing services to taxonomists for standard genome sequencing and annotation.</title>
        <authorList>
            <consortium name="The Broad Institute Genomics Platform"/>
            <consortium name="The Broad Institute Genome Sequencing Center for Infectious Disease"/>
            <person name="Wu L."/>
            <person name="Ma J."/>
        </authorList>
    </citation>
    <scope>NUCLEOTIDE SEQUENCE [LARGE SCALE GENOMIC DNA]</scope>
    <source>
        <strain evidence="3">KACC 11299</strain>
    </source>
</reference>